<organism evidence="1 2">
    <name type="scientific">Stentor coeruleus</name>
    <dbReference type="NCBI Taxonomy" id="5963"/>
    <lineage>
        <taxon>Eukaryota</taxon>
        <taxon>Sar</taxon>
        <taxon>Alveolata</taxon>
        <taxon>Ciliophora</taxon>
        <taxon>Postciliodesmatophora</taxon>
        <taxon>Heterotrichea</taxon>
        <taxon>Heterotrichida</taxon>
        <taxon>Stentoridae</taxon>
        <taxon>Stentor</taxon>
    </lineage>
</organism>
<accession>A0A1R2AXL7</accession>
<name>A0A1R2AXL7_9CILI</name>
<proteinExistence type="predicted"/>
<gene>
    <name evidence="1" type="ORF">SteCoe_33056</name>
</gene>
<reference evidence="1 2" key="1">
    <citation type="submission" date="2016-11" db="EMBL/GenBank/DDBJ databases">
        <title>The macronuclear genome of Stentor coeruleus: a giant cell with tiny introns.</title>
        <authorList>
            <person name="Slabodnick M."/>
            <person name="Ruby J.G."/>
            <person name="Reiff S.B."/>
            <person name="Swart E.C."/>
            <person name="Gosai S."/>
            <person name="Prabakaran S."/>
            <person name="Witkowska E."/>
            <person name="Larue G.E."/>
            <person name="Fisher S."/>
            <person name="Freeman R.M."/>
            <person name="Gunawardena J."/>
            <person name="Chu W."/>
            <person name="Stover N.A."/>
            <person name="Gregory B.D."/>
            <person name="Nowacki M."/>
            <person name="Derisi J."/>
            <person name="Roy S.W."/>
            <person name="Marshall W.F."/>
            <person name="Sood P."/>
        </authorList>
    </citation>
    <scope>NUCLEOTIDE SEQUENCE [LARGE SCALE GENOMIC DNA]</scope>
    <source>
        <strain evidence="1">WM001</strain>
    </source>
</reference>
<sequence>MSRLGPFKNHFYSPLIQQITSEMLFSGTGHFSITCCVSILETLIRYSMQPSLKVYNHIKQAFESYMQYIQIYANNYNNQQEINYFFDIFNQLISNERTLVDKLKLLHGYVKNPCENYKRGLEKGMKFLIAGLFGNDIETINAILFNNEAQKLGQIFMKLSDYFRIKFIVLERDQIKEYMPITEDIPIVFVKYIIRESSVLYTEDMNEIENSVYFNPKKLEEFPFMDKRYSNQGYAGLNPGSKISDFYSGSNNISQWNSHLSNISFNNNNLISERNTSYPNYNYNRRNPDYNCGVQANMTNVPYEKLINPTAGKQICDYERKYITKEKFGIVKCSENCRICNECRAENIDQCVICEGYYSENQKNALIAIRDSFRNI</sequence>
<dbReference type="AlphaFoldDB" id="A0A1R2AXL7"/>
<keyword evidence="2" id="KW-1185">Reference proteome</keyword>
<dbReference type="EMBL" id="MPUH01001219">
    <property type="protein sequence ID" value="OMJ69268.1"/>
    <property type="molecule type" value="Genomic_DNA"/>
</dbReference>
<comment type="caution">
    <text evidence="1">The sequence shown here is derived from an EMBL/GenBank/DDBJ whole genome shotgun (WGS) entry which is preliminary data.</text>
</comment>
<evidence type="ECO:0000313" key="2">
    <source>
        <dbReference type="Proteomes" id="UP000187209"/>
    </source>
</evidence>
<evidence type="ECO:0000313" key="1">
    <source>
        <dbReference type="EMBL" id="OMJ69268.1"/>
    </source>
</evidence>
<protein>
    <submittedName>
        <fullName evidence="1">Uncharacterized protein</fullName>
    </submittedName>
</protein>
<dbReference type="Proteomes" id="UP000187209">
    <property type="component" value="Unassembled WGS sequence"/>
</dbReference>